<dbReference type="Proteomes" id="UP001580928">
    <property type="component" value="Unassembled WGS sequence"/>
</dbReference>
<evidence type="ECO:0000313" key="9">
    <source>
        <dbReference type="Proteomes" id="UP001580928"/>
    </source>
</evidence>
<keyword evidence="4" id="KW-0472">Membrane</keyword>
<name>A0ABV5CE01_9SPHI</name>
<dbReference type="PROSITE" id="PS51257">
    <property type="entry name" value="PROKAR_LIPOPROTEIN"/>
    <property type="match status" value="1"/>
</dbReference>
<organism evidence="8 9">
    <name type="scientific">Albibacterium profundi</name>
    <dbReference type="NCBI Taxonomy" id="3134906"/>
    <lineage>
        <taxon>Bacteria</taxon>
        <taxon>Pseudomonadati</taxon>
        <taxon>Bacteroidota</taxon>
        <taxon>Sphingobacteriia</taxon>
        <taxon>Sphingobacteriales</taxon>
        <taxon>Sphingobacteriaceae</taxon>
        <taxon>Albibacterium</taxon>
    </lineage>
</organism>
<dbReference type="Pfam" id="PF07980">
    <property type="entry name" value="SusD_RagB"/>
    <property type="match status" value="1"/>
</dbReference>
<sequence length="631" mass="72592">MRFYIVSFLVIVLLGTASCKKYLDVVPDDVATLEYAFRMRSTAEKYLFTCYSFLPRLGSPASDPARFGAGEMWLNPIYTHSNFMIAAGQQNTNSPYNDYWNGNSAATELWTAISQCNIFLEHIDLVPDMDEYEKRQWAAEVKVLKAYYHFYLLRMYGPIPIMRENIPVDASAEEVRVSRDPVDSVFNYIVELLDEAHGDLWPQVEDRNEQLGRITMPIELGLKAKILTYAASPLFNGNTDYAGFIDKDGEQLFNQTYDPKKWEIAAAACKAAIDTAHLLGYELYNFVPGYQITDISEELKTQMNYRGSVTEEWNPEIIWANTNSTTKALQENMHPVGLEDAQIGWKATYGFYGATLNFASLFYTENGLPIDQDKTWDYNGRFELKEGREEDIYEIKEGYTSVSFNFDRESRFYGGLGFDGGIWYGNGKFDSDDLYWLQAKLGEYAGIPAPHSHSPGGYYVKKLVNYTNVAQLGTYPGTWYPWVMLRLGDLYLLYAEALNEAQGGPGEEAFEYINAIRAKADLPTVQDSWDNYSNTPGKYASQDGFREIIHRERAIELAFEGERYWDLKRWKTAPVELNRAVTGWDDTQETPEGYYRTKVLFDQKFNFRDYFWPIRERDLIVNTNLIQNPGW</sequence>
<comment type="similarity">
    <text evidence="2">Belongs to the SusD family.</text>
</comment>
<evidence type="ECO:0000256" key="3">
    <source>
        <dbReference type="ARBA" id="ARBA00022729"/>
    </source>
</evidence>
<reference evidence="8 9" key="1">
    <citation type="submission" date="2024-04" db="EMBL/GenBank/DDBJ databases">
        <title>Albibacterium profundi sp. nov., isolated from sediment of the Challenger Deep of Mariana Trench.</title>
        <authorList>
            <person name="Wang Y."/>
        </authorList>
    </citation>
    <scope>NUCLEOTIDE SEQUENCE [LARGE SCALE GENOMIC DNA]</scope>
    <source>
        <strain evidence="8 9">RHL897</strain>
    </source>
</reference>
<dbReference type="EMBL" id="JBBVGT010000002">
    <property type="protein sequence ID" value="MFB5944617.1"/>
    <property type="molecule type" value="Genomic_DNA"/>
</dbReference>
<gene>
    <name evidence="8" type="ORF">WKR92_02100</name>
</gene>
<evidence type="ECO:0000256" key="5">
    <source>
        <dbReference type="ARBA" id="ARBA00023237"/>
    </source>
</evidence>
<dbReference type="Gene3D" id="1.25.40.390">
    <property type="match status" value="1"/>
</dbReference>
<dbReference type="Pfam" id="PF14322">
    <property type="entry name" value="SusD-like_3"/>
    <property type="match status" value="1"/>
</dbReference>
<feature type="domain" description="SusD-like N-terminal" evidence="7">
    <location>
        <begin position="84"/>
        <end position="196"/>
    </location>
</feature>
<evidence type="ECO:0000256" key="2">
    <source>
        <dbReference type="ARBA" id="ARBA00006275"/>
    </source>
</evidence>
<protein>
    <submittedName>
        <fullName evidence="8">RagB/SusD family nutrient uptake outer membrane protein</fullName>
    </submittedName>
</protein>
<dbReference type="InterPro" id="IPR012944">
    <property type="entry name" value="SusD_RagB_dom"/>
</dbReference>
<dbReference type="InterPro" id="IPR033985">
    <property type="entry name" value="SusD-like_N"/>
</dbReference>
<dbReference type="SUPFAM" id="SSF48452">
    <property type="entry name" value="TPR-like"/>
    <property type="match status" value="1"/>
</dbReference>
<evidence type="ECO:0000256" key="1">
    <source>
        <dbReference type="ARBA" id="ARBA00004442"/>
    </source>
</evidence>
<evidence type="ECO:0000313" key="8">
    <source>
        <dbReference type="EMBL" id="MFB5944617.1"/>
    </source>
</evidence>
<accession>A0ABV5CE01</accession>
<proteinExistence type="inferred from homology"/>
<keyword evidence="9" id="KW-1185">Reference proteome</keyword>
<keyword evidence="3" id="KW-0732">Signal</keyword>
<dbReference type="InterPro" id="IPR011990">
    <property type="entry name" value="TPR-like_helical_dom_sf"/>
</dbReference>
<comment type="subcellular location">
    <subcellularLocation>
        <location evidence="1">Cell outer membrane</location>
    </subcellularLocation>
</comment>
<comment type="caution">
    <text evidence="8">The sequence shown here is derived from an EMBL/GenBank/DDBJ whole genome shotgun (WGS) entry which is preliminary data.</text>
</comment>
<feature type="domain" description="RagB/SusD" evidence="6">
    <location>
        <begin position="315"/>
        <end position="631"/>
    </location>
</feature>
<dbReference type="RefSeq" id="WP_375556181.1">
    <property type="nucleotide sequence ID" value="NZ_JBBVGT010000002.1"/>
</dbReference>
<evidence type="ECO:0000259" key="7">
    <source>
        <dbReference type="Pfam" id="PF14322"/>
    </source>
</evidence>
<evidence type="ECO:0000259" key="6">
    <source>
        <dbReference type="Pfam" id="PF07980"/>
    </source>
</evidence>
<evidence type="ECO:0000256" key="4">
    <source>
        <dbReference type="ARBA" id="ARBA00023136"/>
    </source>
</evidence>
<keyword evidence="5" id="KW-0998">Cell outer membrane</keyword>